<feature type="compositionally biased region" description="Basic and acidic residues" evidence="7">
    <location>
        <begin position="407"/>
        <end position="436"/>
    </location>
</feature>
<protein>
    <recommendedName>
        <fullName evidence="2">glycerophosphodiester phosphodiesterase</fullName>
        <ecNumber evidence="2">3.1.4.46</ecNumber>
    </recommendedName>
</protein>
<dbReference type="PANTHER" id="PTHR43620:SF7">
    <property type="entry name" value="GLYCEROPHOSPHODIESTER PHOSPHODIESTERASE GDPD5-RELATED"/>
    <property type="match status" value="1"/>
</dbReference>
<keyword evidence="11" id="KW-1185">Reference proteome</keyword>
<evidence type="ECO:0000256" key="3">
    <source>
        <dbReference type="ARBA" id="ARBA00022729"/>
    </source>
</evidence>
<dbReference type="EMBL" id="JAXAVX010000004">
    <property type="protein sequence ID" value="MDX8151946.1"/>
    <property type="molecule type" value="Genomic_DNA"/>
</dbReference>
<evidence type="ECO:0000259" key="9">
    <source>
        <dbReference type="PROSITE" id="PS51704"/>
    </source>
</evidence>
<dbReference type="Pfam" id="PF03009">
    <property type="entry name" value="GDPD"/>
    <property type="match status" value="1"/>
</dbReference>
<dbReference type="InterPro" id="IPR030395">
    <property type="entry name" value="GP_PDE_dom"/>
</dbReference>
<evidence type="ECO:0000256" key="2">
    <source>
        <dbReference type="ARBA" id="ARBA00012247"/>
    </source>
</evidence>
<accession>A0ABU4VJD0</accession>
<dbReference type="CDD" id="cd08602">
    <property type="entry name" value="GDPD_ScGlpQ1_like"/>
    <property type="match status" value="1"/>
</dbReference>
<comment type="catalytic activity">
    <reaction evidence="6">
        <text>a sn-glycero-3-phosphodiester + H2O = an alcohol + sn-glycerol 3-phosphate + H(+)</text>
        <dbReference type="Rhea" id="RHEA:12969"/>
        <dbReference type="ChEBI" id="CHEBI:15377"/>
        <dbReference type="ChEBI" id="CHEBI:15378"/>
        <dbReference type="ChEBI" id="CHEBI:30879"/>
        <dbReference type="ChEBI" id="CHEBI:57597"/>
        <dbReference type="ChEBI" id="CHEBI:83408"/>
        <dbReference type="EC" id="3.1.4.46"/>
    </reaction>
</comment>
<feature type="chain" id="PRO_5047140915" description="glycerophosphodiester phosphodiesterase" evidence="8">
    <location>
        <begin position="30"/>
        <end position="436"/>
    </location>
</feature>
<dbReference type="RefSeq" id="WP_319954101.1">
    <property type="nucleotide sequence ID" value="NZ_JAXAVX010000004.1"/>
</dbReference>
<keyword evidence="3 8" id="KW-0732">Signal</keyword>
<evidence type="ECO:0000256" key="4">
    <source>
        <dbReference type="ARBA" id="ARBA00022798"/>
    </source>
</evidence>
<gene>
    <name evidence="10" type="ORF">SK069_10110</name>
</gene>
<reference evidence="10 11" key="1">
    <citation type="submission" date="2023-11" db="EMBL/GenBank/DDBJ databases">
        <authorList>
            <person name="Xu M."/>
            <person name="Jiang T."/>
        </authorList>
    </citation>
    <scope>NUCLEOTIDE SEQUENCE [LARGE SCALE GENOMIC DNA]</scope>
    <source>
        <strain evidence="10 11">SD</strain>
    </source>
</reference>
<evidence type="ECO:0000256" key="8">
    <source>
        <dbReference type="SAM" id="SignalP"/>
    </source>
</evidence>
<sequence>MHPLRVPSPRGRRSAVALLAIATGLLVSSAVPPPSADASRGHPSATGRAPAGHPGSARGDARDRARPAAPWARSGGVLGSAHERAVYAHRGASGYRPEHTEGAYELAIAQGADVIEPDLVLTKDGVLVDRHENEISGTTDVASRPQFAARRTTKAIDGVPVTGWFTEDFTLAELRTLRAKERLPELRPANVAFDGRWRVPTLQEVVDLARRASARTGRTIALAPEIKHSTYFHGIGQDPERALVRLLRRNGLDHRRAPVIVQSFEVGNLRWLHRHSRVRTVQLLDAAGGPFDAPERTYAQLATPAGLREIARYADAVSPNTGLVIPRDAAGRSQAPTSFVRDAHRAGLPVVVWTFRRENAFLPLERRAGTDPATPGDLAGYLRQVLDLGVDALFTDNPDVGRAAVRAFEEEHRGRGPADGRPGRGTGDERPGRGTR</sequence>
<dbReference type="SUPFAM" id="SSF51695">
    <property type="entry name" value="PLC-like phosphodiesterases"/>
    <property type="match status" value="1"/>
</dbReference>
<evidence type="ECO:0000256" key="7">
    <source>
        <dbReference type="SAM" id="MobiDB-lite"/>
    </source>
</evidence>
<feature type="region of interest" description="Disordered" evidence="7">
    <location>
        <begin position="32"/>
        <end position="75"/>
    </location>
</feature>
<evidence type="ECO:0000256" key="1">
    <source>
        <dbReference type="ARBA" id="ARBA00007277"/>
    </source>
</evidence>
<keyword evidence="4" id="KW-0319">Glycerol metabolism</keyword>
<comment type="similarity">
    <text evidence="1">Belongs to the glycerophosphoryl diester phosphodiesterase family.</text>
</comment>
<dbReference type="EC" id="3.1.4.46" evidence="2"/>
<proteinExistence type="inferred from homology"/>
<evidence type="ECO:0000256" key="5">
    <source>
        <dbReference type="ARBA" id="ARBA00022801"/>
    </source>
</evidence>
<evidence type="ECO:0000313" key="11">
    <source>
        <dbReference type="Proteomes" id="UP001277761"/>
    </source>
</evidence>
<dbReference type="Gene3D" id="3.20.20.190">
    <property type="entry name" value="Phosphatidylinositol (PI) phosphodiesterase"/>
    <property type="match status" value="1"/>
</dbReference>
<evidence type="ECO:0000313" key="10">
    <source>
        <dbReference type="EMBL" id="MDX8151946.1"/>
    </source>
</evidence>
<name>A0ABU4VJD0_9ACTN</name>
<feature type="region of interest" description="Disordered" evidence="7">
    <location>
        <begin position="405"/>
        <end position="436"/>
    </location>
</feature>
<organism evidence="10 11">
    <name type="scientific">Patulibacter brassicae</name>
    <dbReference type="NCBI Taxonomy" id="1705717"/>
    <lineage>
        <taxon>Bacteria</taxon>
        <taxon>Bacillati</taxon>
        <taxon>Actinomycetota</taxon>
        <taxon>Thermoleophilia</taxon>
        <taxon>Solirubrobacterales</taxon>
        <taxon>Patulibacteraceae</taxon>
        <taxon>Patulibacter</taxon>
    </lineage>
</organism>
<feature type="signal peptide" evidence="8">
    <location>
        <begin position="1"/>
        <end position="29"/>
    </location>
</feature>
<dbReference type="InterPro" id="IPR017946">
    <property type="entry name" value="PLC-like_Pdiesterase_TIM-brl"/>
</dbReference>
<evidence type="ECO:0000256" key="6">
    <source>
        <dbReference type="ARBA" id="ARBA00047512"/>
    </source>
</evidence>
<comment type="caution">
    <text evidence="10">The sequence shown here is derived from an EMBL/GenBank/DDBJ whole genome shotgun (WGS) entry which is preliminary data.</text>
</comment>
<dbReference type="Proteomes" id="UP001277761">
    <property type="component" value="Unassembled WGS sequence"/>
</dbReference>
<keyword evidence="5" id="KW-0378">Hydrolase</keyword>
<feature type="domain" description="GP-PDE" evidence="9">
    <location>
        <begin position="84"/>
        <end position="405"/>
    </location>
</feature>
<dbReference type="PROSITE" id="PS51704">
    <property type="entry name" value="GP_PDE"/>
    <property type="match status" value="1"/>
</dbReference>
<dbReference type="PANTHER" id="PTHR43620">
    <property type="entry name" value="GLYCEROPHOSPHORYL DIESTER PHOSPHODIESTERASE"/>
    <property type="match status" value="1"/>
</dbReference>